<organism evidence="1 2">
    <name type="scientific">Onchocerca volvulus</name>
    <dbReference type="NCBI Taxonomy" id="6282"/>
    <lineage>
        <taxon>Eukaryota</taxon>
        <taxon>Metazoa</taxon>
        <taxon>Ecdysozoa</taxon>
        <taxon>Nematoda</taxon>
        <taxon>Chromadorea</taxon>
        <taxon>Rhabditida</taxon>
        <taxon>Spirurina</taxon>
        <taxon>Spiruromorpha</taxon>
        <taxon>Filarioidea</taxon>
        <taxon>Onchocercidae</taxon>
        <taxon>Onchocerca</taxon>
    </lineage>
</organism>
<reference evidence="2" key="1">
    <citation type="submission" date="2013-10" db="EMBL/GenBank/DDBJ databases">
        <title>Genome sequencing of Onchocerca volvulus.</title>
        <authorList>
            <person name="Cotton J."/>
            <person name="Tsai J."/>
            <person name="Stanley E."/>
            <person name="Tracey A."/>
            <person name="Holroyd N."/>
            <person name="Lustigman S."/>
            <person name="Berriman M."/>
        </authorList>
    </citation>
    <scope>NUCLEOTIDE SEQUENCE</scope>
</reference>
<keyword evidence="2" id="KW-1185">Reference proteome</keyword>
<dbReference type="EMBL" id="CMVM020000144">
    <property type="status" value="NOT_ANNOTATED_CDS"/>
    <property type="molecule type" value="Genomic_DNA"/>
</dbReference>
<reference evidence="1" key="2">
    <citation type="submission" date="2022-06" db="UniProtKB">
        <authorList>
            <consortium name="EnsemblMetazoa"/>
        </authorList>
    </citation>
    <scope>IDENTIFICATION</scope>
</reference>
<dbReference type="EnsemblMetazoa" id="OVOC4763.1">
    <property type="protein sequence ID" value="OVOC4763.1"/>
    <property type="gene ID" value="WBGene00241572"/>
</dbReference>
<accession>A0A8R1XYD4</accession>
<evidence type="ECO:0000313" key="2">
    <source>
        <dbReference type="Proteomes" id="UP000024404"/>
    </source>
</evidence>
<dbReference type="AlphaFoldDB" id="A0A8R1XYD4"/>
<dbReference type="Proteomes" id="UP000024404">
    <property type="component" value="Unassembled WGS sequence"/>
</dbReference>
<name>A0A8R1XYD4_ONCVO</name>
<evidence type="ECO:0000313" key="1">
    <source>
        <dbReference type="EnsemblMetazoa" id="OVOC4763.1"/>
    </source>
</evidence>
<protein>
    <submittedName>
        <fullName evidence="1">Uncharacterized protein</fullName>
    </submittedName>
</protein>
<sequence length="70" mass="7986">MAFLETDNTGIGNLSRQIRNSSRALDAETGRIMHACINQEQIKLVDQVVHIEAQNQTQETVRLFPYLKET</sequence>
<proteinExistence type="predicted"/>